<dbReference type="Proteomes" id="UP001428341">
    <property type="component" value="Unassembled WGS sequence"/>
</dbReference>
<sequence>MSDRVFPSSKPAANGNGTVSAAAPPPVKPPLRPPYRPQPHARRHHHRPRRSYCCCCCFWTILVILILALLAAIAATALYVLYRPHRPEFSVPSLRLHRLNLTSSADSSTNHVATLLNFTVTSKNPNSHITFYYDPFVISALSSSDVFLGNGTVPGFFSDKKNQTFLKNAVVSGSIDLDTDSVKSLKSDLKKKSGVSLKIKLDTKVKVKVGKLSSKKVGIRVTCEGFRAALPKGKSPSVATVDKSKCKVDLRIKIWKFTF</sequence>
<dbReference type="PANTHER" id="PTHR31234:SF6">
    <property type="entry name" value="LATE EMBRYOGENESIS ABUNDANT PROTEIN LEA-2 SUBGROUP DOMAIN-CONTAINING PROTEIN"/>
    <property type="match status" value="1"/>
</dbReference>
<feature type="transmembrane region" description="Helical" evidence="6">
    <location>
        <begin position="52"/>
        <end position="82"/>
    </location>
</feature>
<keyword evidence="4 6" id="KW-0472">Membrane</keyword>
<evidence type="ECO:0000313" key="8">
    <source>
        <dbReference type="EMBL" id="KAK9208231.1"/>
    </source>
</evidence>
<dbReference type="Pfam" id="PF03168">
    <property type="entry name" value="LEA_2"/>
    <property type="match status" value="1"/>
</dbReference>
<evidence type="ECO:0000256" key="4">
    <source>
        <dbReference type="ARBA" id="ARBA00023136"/>
    </source>
</evidence>
<proteinExistence type="predicted"/>
<dbReference type="AlphaFoldDB" id="A0AAP0MI63"/>
<accession>A0AAP0MI63</accession>
<keyword evidence="9" id="KW-1185">Reference proteome</keyword>
<feature type="region of interest" description="Disordered" evidence="5">
    <location>
        <begin position="1"/>
        <end position="43"/>
    </location>
</feature>
<evidence type="ECO:0000256" key="5">
    <source>
        <dbReference type="SAM" id="MobiDB-lite"/>
    </source>
</evidence>
<evidence type="ECO:0000256" key="3">
    <source>
        <dbReference type="ARBA" id="ARBA00022989"/>
    </source>
</evidence>
<comment type="caution">
    <text evidence="8">The sequence shown here is derived from an EMBL/GenBank/DDBJ whole genome shotgun (WGS) entry which is preliminary data.</text>
</comment>
<evidence type="ECO:0000313" key="9">
    <source>
        <dbReference type="Proteomes" id="UP001428341"/>
    </source>
</evidence>
<protein>
    <recommendedName>
        <fullName evidence="7">Late embryogenesis abundant protein LEA-2 subgroup domain-containing protein</fullName>
    </recommendedName>
</protein>
<evidence type="ECO:0000259" key="7">
    <source>
        <dbReference type="Pfam" id="PF03168"/>
    </source>
</evidence>
<comment type="subcellular location">
    <subcellularLocation>
        <location evidence="1">Membrane</location>
        <topology evidence="1">Single-pass membrane protein</topology>
    </subcellularLocation>
</comment>
<reference evidence="8 9" key="1">
    <citation type="submission" date="2024-05" db="EMBL/GenBank/DDBJ databases">
        <title>Haplotype-resolved chromosome-level genome assembly of Huyou (Citrus changshanensis).</title>
        <authorList>
            <person name="Miao C."/>
            <person name="Chen W."/>
            <person name="Wu Y."/>
            <person name="Wang L."/>
            <person name="Zhao S."/>
            <person name="Grierson D."/>
            <person name="Xu C."/>
            <person name="Chen K."/>
        </authorList>
    </citation>
    <scope>NUCLEOTIDE SEQUENCE [LARGE SCALE GENOMIC DNA]</scope>
    <source>
        <strain evidence="8">01-14</strain>
        <tissue evidence="8">Leaf</tissue>
    </source>
</reference>
<evidence type="ECO:0000256" key="2">
    <source>
        <dbReference type="ARBA" id="ARBA00022692"/>
    </source>
</evidence>
<dbReference type="PANTHER" id="PTHR31234">
    <property type="entry name" value="LATE EMBRYOGENESIS ABUNDANT (LEA) HYDROXYPROLINE-RICH GLYCOPROTEIN FAMILY"/>
    <property type="match status" value="1"/>
</dbReference>
<gene>
    <name evidence="8" type="ORF">WN944_000585</name>
</gene>
<organism evidence="8 9">
    <name type="scientific">Citrus x changshan-huyou</name>
    <dbReference type="NCBI Taxonomy" id="2935761"/>
    <lineage>
        <taxon>Eukaryota</taxon>
        <taxon>Viridiplantae</taxon>
        <taxon>Streptophyta</taxon>
        <taxon>Embryophyta</taxon>
        <taxon>Tracheophyta</taxon>
        <taxon>Spermatophyta</taxon>
        <taxon>Magnoliopsida</taxon>
        <taxon>eudicotyledons</taxon>
        <taxon>Gunneridae</taxon>
        <taxon>Pentapetalae</taxon>
        <taxon>rosids</taxon>
        <taxon>malvids</taxon>
        <taxon>Sapindales</taxon>
        <taxon>Rutaceae</taxon>
        <taxon>Aurantioideae</taxon>
        <taxon>Citrus</taxon>
    </lineage>
</organism>
<feature type="compositionally biased region" description="Pro residues" evidence="5">
    <location>
        <begin position="23"/>
        <end position="37"/>
    </location>
</feature>
<dbReference type="GO" id="GO:0098542">
    <property type="term" value="P:defense response to other organism"/>
    <property type="evidence" value="ECO:0007669"/>
    <property type="project" value="InterPro"/>
</dbReference>
<name>A0AAP0MI63_9ROSI</name>
<dbReference type="EMBL" id="JBCGBO010000004">
    <property type="protein sequence ID" value="KAK9208231.1"/>
    <property type="molecule type" value="Genomic_DNA"/>
</dbReference>
<dbReference type="InterPro" id="IPR044839">
    <property type="entry name" value="NDR1-like"/>
</dbReference>
<evidence type="ECO:0000256" key="1">
    <source>
        <dbReference type="ARBA" id="ARBA00004167"/>
    </source>
</evidence>
<evidence type="ECO:0000256" key="6">
    <source>
        <dbReference type="SAM" id="Phobius"/>
    </source>
</evidence>
<keyword evidence="2 6" id="KW-0812">Transmembrane</keyword>
<keyword evidence="3 6" id="KW-1133">Transmembrane helix</keyword>
<dbReference type="InterPro" id="IPR004864">
    <property type="entry name" value="LEA_2"/>
</dbReference>
<dbReference type="GO" id="GO:0005886">
    <property type="term" value="C:plasma membrane"/>
    <property type="evidence" value="ECO:0007669"/>
    <property type="project" value="TreeGrafter"/>
</dbReference>
<feature type="domain" description="Late embryogenesis abundant protein LEA-2 subgroup" evidence="7">
    <location>
        <begin position="119"/>
        <end position="224"/>
    </location>
</feature>